<name>A0ABD1SZ86_9LAMI</name>
<evidence type="ECO:0000256" key="1">
    <source>
        <dbReference type="SAM" id="MobiDB-lite"/>
    </source>
</evidence>
<accession>A0ABD1SZ86</accession>
<proteinExistence type="predicted"/>
<protein>
    <submittedName>
        <fullName evidence="2">Uncharacterized protein</fullName>
    </submittedName>
</protein>
<reference evidence="3" key="1">
    <citation type="submission" date="2024-07" db="EMBL/GenBank/DDBJ databases">
        <title>Two chromosome-level genome assemblies of Korean endemic species Abeliophyllum distichum and Forsythia ovata (Oleaceae).</title>
        <authorList>
            <person name="Jang H."/>
        </authorList>
    </citation>
    <scope>NUCLEOTIDE SEQUENCE [LARGE SCALE GENOMIC DNA]</scope>
</reference>
<feature type="region of interest" description="Disordered" evidence="1">
    <location>
        <begin position="45"/>
        <end position="77"/>
    </location>
</feature>
<dbReference type="AlphaFoldDB" id="A0ABD1SZ86"/>
<keyword evidence="3" id="KW-1185">Reference proteome</keyword>
<dbReference type="Proteomes" id="UP001604336">
    <property type="component" value="Unassembled WGS sequence"/>
</dbReference>
<evidence type="ECO:0000313" key="3">
    <source>
        <dbReference type="Proteomes" id="UP001604336"/>
    </source>
</evidence>
<evidence type="ECO:0000313" key="2">
    <source>
        <dbReference type="EMBL" id="KAL2505785.1"/>
    </source>
</evidence>
<comment type="caution">
    <text evidence="2">The sequence shown here is derived from an EMBL/GenBank/DDBJ whole genome shotgun (WGS) entry which is preliminary data.</text>
</comment>
<sequence length="197" mass="21941">MAVLFISRVLWDWGLTWCVAFLAPFLDWLDFLLSAMERLPLPFGEGGSGASSSKKPTIPDLNLPATEEDPHDQKSKSVETAVYEVELSKIQQQKDLLADPIGINYPPTPEPQAGPFPTQKDIEDALFTFLSSFGNRKVRTNVFQGAISKLDLNVASPEKRKKIRELINELSRTKFSAYEAKEALVKEMGEGRRGSLA</sequence>
<gene>
    <name evidence="2" type="ORF">Adt_21406</name>
</gene>
<organism evidence="2 3">
    <name type="scientific">Abeliophyllum distichum</name>
    <dbReference type="NCBI Taxonomy" id="126358"/>
    <lineage>
        <taxon>Eukaryota</taxon>
        <taxon>Viridiplantae</taxon>
        <taxon>Streptophyta</taxon>
        <taxon>Embryophyta</taxon>
        <taxon>Tracheophyta</taxon>
        <taxon>Spermatophyta</taxon>
        <taxon>Magnoliopsida</taxon>
        <taxon>eudicotyledons</taxon>
        <taxon>Gunneridae</taxon>
        <taxon>Pentapetalae</taxon>
        <taxon>asterids</taxon>
        <taxon>lamiids</taxon>
        <taxon>Lamiales</taxon>
        <taxon>Oleaceae</taxon>
        <taxon>Forsythieae</taxon>
        <taxon>Abeliophyllum</taxon>
    </lineage>
</organism>
<dbReference type="EMBL" id="JBFOLK010000006">
    <property type="protein sequence ID" value="KAL2505785.1"/>
    <property type="molecule type" value="Genomic_DNA"/>
</dbReference>